<evidence type="ECO:0000256" key="5">
    <source>
        <dbReference type="ARBA" id="ARBA00023002"/>
    </source>
</evidence>
<evidence type="ECO:0000256" key="1">
    <source>
        <dbReference type="ARBA" id="ARBA00001974"/>
    </source>
</evidence>
<dbReference type="RefSeq" id="XP_073386076.1">
    <property type="nucleotide sequence ID" value="XM_073529975.1"/>
</dbReference>
<dbReference type="EC" id="1.8.3.2" evidence="8"/>
<dbReference type="Gene3D" id="3.40.30.10">
    <property type="entry name" value="Glutaredoxin"/>
    <property type="match status" value="1"/>
</dbReference>
<dbReference type="EnsemblPlants" id="Pp3c21_14060V3.5">
    <property type="protein sequence ID" value="Pp3c21_14060V3.5"/>
    <property type="gene ID" value="Pp3c21_14060"/>
</dbReference>
<dbReference type="Gramene" id="Pp3c21_14060V3.15">
    <property type="protein sequence ID" value="Pp3c21_14060V3.15"/>
    <property type="gene ID" value="Pp3c21_14060"/>
</dbReference>
<dbReference type="RefSeq" id="XP_024359781.1">
    <property type="nucleotide sequence ID" value="XM_024504013.2"/>
</dbReference>
<dbReference type="OrthoDB" id="59470at2759"/>
<sequence length="473" mass="54049">MAGESLRWWVGILLFVGAIVSTQSMQDECAVEIYEKIFKPALGQIKNPYVLVEFFASWSPPSKEFKPHYDRVACMFNEPDPVHANEVFVTKVDCALESNKMLCARFDIQSYPTLYWGPSEVVASGSAFSKEDSGLQSVSGSAVSTAEDLLQWINKRLNKKYSLTDAKPEPEIHKPILEMKQSPGVYGIWKNPATLHDVEEATAQAFSYMMDEKMMRSSSRGSFIQFMHLLERHHPSERCRKGSAKILQNLVEFWPLRQPPRSVLKKQQLCGPGLPRGFWDSCDGVGRGYSCGLWMLFHSLTVRVEDFEGSFALTAIEAFVDDFYKCDHCRNQFRNMTSRITHESTSTKKDVVLWLWRTHNKVTELVAREESRVKGHSPRKLWPPENECPPCRDIPNGDSEWDEEAVYYFLLEFYGLKGAELQYRYSKVVTSEKSVVVPYWAAVSIGLASLGCAMATCYSRVHKLKFKSLSRRF</sequence>
<dbReference type="GO" id="GO:0000139">
    <property type="term" value="C:Golgi membrane"/>
    <property type="evidence" value="ECO:0000318"/>
    <property type="project" value="GO_Central"/>
</dbReference>
<dbReference type="GeneID" id="112274470"/>
<dbReference type="Gramene" id="Pp3c21_14060V3.2">
    <property type="protein sequence ID" value="Pp3c21_14060V3.2"/>
    <property type="gene ID" value="Pp3c21_14060"/>
</dbReference>
<name>A0A2K1IRW7_PHYPA</name>
<dbReference type="RefSeq" id="XP_024359784.1">
    <property type="nucleotide sequence ID" value="XM_024504016.2"/>
</dbReference>
<dbReference type="GO" id="GO:0006457">
    <property type="term" value="P:protein folding"/>
    <property type="evidence" value="ECO:0000318"/>
    <property type="project" value="GO_Central"/>
</dbReference>
<feature type="chain" id="PRO_5043157981" description="Sulfhydryl oxidase" evidence="9">
    <location>
        <begin position="25"/>
        <end position="473"/>
    </location>
</feature>
<dbReference type="RefSeq" id="XP_024359785.1">
    <property type="nucleotide sequence ID" value="XM_024504017.2"/>
</dbReference>
<feature type="domain" description="Thioredoxin" evidence="11">
    <location>
        <begin position="14"/>
        <end position="158"/>
    </location>
</feature>
<dbReference type="InterPro" id="IPR036249">
    <property type="entry name" value="Thioredoxin-like_sf"/>
</dbReference>
<dbReference type="KEGG" id="ppp:112274470"/>
<dbReference type="SUPFAM" id="SSF69000">
    <property type="entry name" value="FAD-dependent thiol oxidase"/>
    <property type="match status" value="1"/>
</dbReference>
<dbReference type="InterPro" id="IPR039798">
    <property type="entry name" value="Sulfhydryl_oxidase"/>
</dbReference>
<accession>A0A2K1IRW7</accession>
<dbReference type="FunFam" id="3.40.30.10:FF:000347">
    <property type="entry name" value="Sulfhydryl oxidase"/>
    <property type="match status" value="1"/>
</dbReference>
<dbReference type="Proteomes" id="UP000006727">
    <property type="component" value="Chromosome 21"/>
</dbReference>
<dbReference type="EMBL" id="ABEU02000021">
    <property type="protein sequence ID" value="PNR32012.1"/>
    <property type="molecule type" value="Genomic_DNA"/>
</dbReference>
<keyword evidence="5 8" id="KW-0560">Oxidoreductase</keyword>
<dbReference type="PANTHER" id="PTHR22897">
    <property type="entry name" value="QUIESCIN Q6-RELATED SULFHYDRYL OXIDASE"/>
    <property type="match status" value="1"/>
</dbReference>
<dbReference type="RefSeq" id="XP_024359783.1">
    <property type="nucleotide sequence ID" value="XM_024504015.2"/>
</dbReference>
<keyword evidence="14" id="KW-1185">Reference proteome</keyword>
<dbReference type="CDD" id="cd02961">
    <property type="entry name" value="PDI_a_family"/>
    <property type="match status" value="1"/>
</dbReference>
<comment type="cofactor">
    <cofactor evidence="1 8">
        <name>FAD</name>
        <dbReference type="ChEBI" id="CHEBI:57692"/>
    </cofactor>
</comment>
<dbReference type="Gramene" id="Pp3c21_14060V3.3">
    <property type="protein sequence ID" value="Pp3c21_14060V3.3"/>
    <property type="gene ID" value="Pp3c21_14060"/>
</dbReference>
<evidence type="ECO:0000313" key="12">
    <source>
        <dbReference type="EMBL" id="PNR32012.1"/>
    </source>
</evidence>
<evidence type="ECO:0000256" key="3">
    <source>
        <dbReference type="ARBA" id="ARBA00022729"/>
    </source>
</evidence>
<dbReference type="EnsemblPlants" id="Pp3c21_14060V3.3">
    <property type="protein sequence ID" value="Pp3c21_14060V3.3"/>
    <property type="gene ID" value="Pp3c21_14060"/>
</dbReference>
<feature type="signal peptide" evidence="9">
    <location>
        <begin position="1"/>
        <end position="24"/>
    </location>
</feature>
<dbReference type="PROSITE" id="PS51352">
    <property type="entry name" value="THIOREDOXIN_2"/>
    <property type="match status" value="1"/>
</dbReference>
<dbReference type="EnsemblPlants" id="Pp3c21_14060V3.1">
    <property type="protein sequence ID" value="Pp3c21_14060V3.1"/>
    <property type="gene ID" value="Pp3c21_14060"/>
</dbReference>
<dbReference type="AlphaFoldDB" id="A0A2K1IRW7"/>
<evidence type="ECO:0000256" key="4">
    <source>
        <dbReference type="ARBA" id="ARBA00022827"/>
    </source>
</evidence>
<dbReference type="InterPro" id="IPR013766">
    <property type="entry name" value="Thioredoxin_domain"/>
</dbReference>
<evidence type="ECO:0000256" key="6">
    <source>
        <dbReference type="ARBA" id="ARBA00023157"/>
    </source>
</evidence>
<dbReference type="EnsemblPlants" id="Pp3c21_14060V3.2">
    <property type="protein sequence ID" value="Pp3c21_14060V3.2"/>
    <property type="gene ID" value="Pp3c21_14060"/>
</dbReference>
<dbReference type="Gramene" id="Pp3c21_14060V3.5">
    <property type="protein sequence ID" value="Pp3c21_14060V3.5"/>
    <property type="gene ID" value="Pp3c21_14060"/>
</dbReference>
<evidence type="ECO:0000259" key="10">
    <source>
        <dbReference type="PROSITE" id="PS51324"/>
    </source>
</evidence>
<dbReference type="GO" id="GO:0016971">
    <property type="term" value="F:flavin-dependent sulfhydryl oxidase activity"/>
    <property type="evidence" value="ECO:0000318"/>
    <property type="project" value="GO_Central"/>
</dbReference>
<dbReference type="Gramene" id="Pp3c21_14060V3.1">
    <property type="protein sequence ID" value="Pp3c21_14060V3.1"/>
    <property type="gene ID" value="Pp3c21_14060"/>
</dbReference>
<keyword evidence="3 9" id="KW-0732">Signal</keyword>
<keyword evidence="7" id="KW-0325">Glycoprotein</keyword>
<dbReference type="Gene3D" id="1.20.120.310">
    <property type="entry name" value="ERV/ALR sulfhydryl oxidase domain"/>
    <property type="match status" value="1"/>
</dbReference>
<reference evidence="12 14" key="2">
    <citation type="journal article" date="2018" name="Plant J.">
        <title>The Physcomitrella patens chromosome-scale assembly reveals moss genome structure and evolution.</title>
        <authorList>
            <person name="Lang D."/>
            <person name="Ullrich K.K."/>
            <person name="Murat F."/>
            <person name="Fuchs J."/>
            <person name="Jenkins J."/>
            <person name="Haas F.B."/>
            <person name="Piednoel M."/>
            <person name="Gundlach H."/>
            <person name="Van Bel M."/>
            <person name="Meyberg R."/>
            <person name="Vives C."/>
            <person name="Morata J."/>
            <person name="Symeonidi A."/>
            <person name="Hiss M."/>
            <person name="Muchero W."/>
            <person name="Kamisugi Y."/>
            <person name="Saleh O."/>
            <person name="Blanc G."/>
            <person name="Decker E.L."/>
            <person name="van Gessel N."/>
            <person name="Grimwood J."/>
            <person name="Hayes R.D."/>
            <person name="Graham S.W."/>
            <person name="Gunter L.E."/>
            <person name="McDaniel S.F."/>
            <person name="Hoernstein S.N.W."/>
            <person name="Larsson A."/>
            <person name="Li F.W."/>
            <person name="Perroud P.F."/>
            <person name="Phillips J."/>
            <person name="Ranjan P."/>
            <person name="Rokshar D.S."/>
            <person name="Rothfels C.J."/>
            <person name="Schneider L."/>
            <person name="Shu S."/>
            <person name="Stevenson D.W."/>
            <person name="Thummler F."/>
            <person name="Tillich M."/>
            <person name="Villarreal Aguilar J.C."/>
            <person name="Widiez T."/>
            <person name="Wong G.K."/>
            <person name="Wymore A."/>
            <person name="Zhang Y."/>
            <person name="Zimmer A.D."/>
            <person name="Quatrano R.S."/>
            <person name="Mayer K.F.X."/>
            <person name="Goodstein D."/>
            <person name="Casacuberta J.M."/>
            <person name="Vandepoele K."/>
            <person name="Reski R."/>
            <person name="Cuming A.C."/>
            <person name="Tuskan G.A."/>
            <person name="Maumus F."/>
            <person name="Salse J."/>
            <person name="Schmutz J."/>
            <person name="Rensing S.A."/>
        </authorList>
    </citation>
    <scope>NUCLEOTIDE SEQUENCE [LARGE SCALE GENOMIC DNA]</scope>
    <source>
        <strain evidence="13 14">cv. Gransden 2004</strain>
    </source>
</reference>
<dbReference type="PaxDb" id="3218-PP1S132_141V6.1"/>
<dbReference type="InterPro" id="IPR017905">
    <property type="entry name" value="ERV/ALR_sulphydryl_oxidase"/>
</dbReference>
<evidence type="ECO:0000256" key="7">
    <source>
        <dbReference type="ARBA" id="ARBA00023180"/>
    </source>
</evidence>
<feature type="domain" description="ERV/ALR sulfhydryl oxidase" evidence="10">
    <location>
        <begin position="280"/>
        <end position="382"/>
    </location>
</feature>
<evidence type="ECO:0000256" key="2">
    <source>
        <dbReference type="ARBA" id="ARBA00022630"/>
    </source>
</evidence>
<gene>
    <name evidence="13" type="primary">LOC112274470</name>
    <name evidence="12" type="ORF">PHYPA_026137</name>
</gene>
<keyword evidence="4 8" id="KW-0274">FAD</keyword>
<reference evidence="13" key="3">
    <citation type="submission" date="2020-12" db="UniProtKB">
        <authorList>
            <consortium name="EnsemblPlants"/>
        </authorList>
    </citation>
    <scope>IDENTIFICATION</scope>
</reference>
<comment type="catalytic activity">
    <reaction evidence="8">
        <text>2 R'C(R)SH + O2 = R'C(R)S-S(R)CR' + H2O2</text>
        <dbReference type="Rhea" id="RHEA:17357"/>
        <dbReference type="ChEBI" id="CHEBI:15379"/>
        <dbReference type="ChEBI" id="CHEBI:16240"/>
        <dbReference type="ChEBI" id="CHEBI:16520"/>
        <dbReference type="ChEBI" id="CHEBI:17412"/>
        <dbReference type="EC" id="1.8.3.2"/>
    </reaction>
</comment>
<organism evidence="12">
    <name type="scientific">Physcomitrium patens</name>
    <name type="common">Spreading-leaved earth moss</name>
    <name type="synonym">Physcomitrella patens</name>
    <dbReference type="NCBI Taxonomy" id="3218"/>
    <lineage>
        <taxon>Eukaryota</taxon>
        <taxon>Viridiplantae</taxon>
        <taxon>Streptophyta</taxon>
        <taxon>Embryophyta</taxon>
        <taxon>Bryophyta</taxon>
        <taxon>Bryophytina</taxon>
        <taxon>Bryopsida</taxon>
        <taxon>Funariidae</taxon>
        <taxon>Funariales</taxon>
        <taxon>Funariaceae</taxon>
        <taxon>Physcomitrium</taxon>
    </lineage>
</organism>
<dbReference type="EnsemblPlants" id="Pp3c21_14060V3.15">
    <property type="protein sequence ID" value="Pp3c21_14060V3.15"/>
    <property type="gene ID" value="Pp3c21_14060"/>
</dbReference>
<dbReference type="Gramene" id="Pp3c21_14060V3.4">
    <property type="protein sequence ID" value="Pp3c21_14060V3.4"/>
    <property type="gene ID" value="Pp3c21_14060"/>
</dbReference>
<protein>
    <recommendedName>
        <fullName evidence="8">Sulfhydryl oxidase</fullName>
        <ecNumber evidence="8">1.8.3.2</ecNumber>
    </recommendedName>
</protein>
<evidence type="ECO:0000313" key="14">
    <source>
        <dbReference type="Proteomes" id="UP000006727"/>
    </source>
</evidence>
<dbReference type="GO" id="GO:0003756">
    <property type="term" value="F:protein disulfide isomerase activity"/>
    <property type="evidence" value="ECO:0000318"/>
    <property type="project" value="GO_Central"/>
</dbReference>
<keyword evidence="8" id="KW-0812">Transmembrane</keyword>
<evidence type="ECO:0000313" key="13">
    <source>
        <dbReference type="EnsemblPlants" id="Pp3c21_14060V3.1"/>
    </source>
</evidence>
<dbReference type="SUPFAM" id="SSF52833">
    <property type="entry name" value="Thioredoxin-like"/>
    <property type="match status" value="1"/>
</dbReference>
<dbReference type="Pfam" id="PF00085">
    <property type="entry name" value="Thioredoxin"/>
    <property type="match status" value="1"/>
</dbReference>
<dbReference type="EnsemblPlants" id="Pp3c21_14060V3.4">
    <property type="protein sequence ID" value="Pp3c21_14060V3.4"/>
    <property type="gene ID" value="Pp3c21_14060"/>
</dbReference>
<dbReference type="Pfam" id="PF04777">
    <property type="entry name" value="Evr1_Alr"/>
    <property type="match status" value="1"/>
</dbReference>
<feature type="transmembrane region" description="Helical" evidence="8">
    <location>
        <begin position="439"/>
        <end position="461"/>
    </location>
</feature>
<evidence type="ECO:0000259" key="11">
    <source>
        <dbReference type="PROSITE" id="PS51352"/>
    </source>
</evidence>
<keyword evidence="8" id="KW-1133">Transmembrane helix</keyword>
<evidence type="ECO:0000256" key="9">
    <source>
        <dbReference type="SAM" id="SignalP"/>
    </source>
</evidence>
<dbReference type="InterPro" id="IPR036774">
    <property type="entry name" value="ERV/ALR_sulphydryl_oxid_sf"/>
</dbReference>
<proteinExistence type="predicted"/>
<dbReference type="PROSITE" id="PS51324">
    <property type="entry name" value="ERV_ALR"/>
    <property type="match status" value="1"/>
</dbReference>
<dbReference type="GO" id="GO:0005615">
    <property type="term" value="C:extracellular space"/>
    <property type="evidence" value="ECO:0000318"/>
    <property type="project" value="GO_Central"/>
</dbReference>
<keyword evidence="6" id="KW-1015">Disulfide bond</keyword>
<keyword evidence="2 8" id="KW-0285">Flavoprotein</keyword>
<evidence type="ECO:0000256" key="8">
    <source>
        <dbReference type="RuleBase" id="RU371123"/>
    </source>
</evidence>
<keyword evidence="8" id="KW-0472">Membrane</keyword>
<reference evidence="12 14" key="1">
    <citation type="journal article" date="2008" name="Science">
        <title>The Physcomitrella genome reveals evolutionary insights into the conquest of land by plants.</title>
        <authorList>
            <person name="Rensing S."/>
            <person name="Lang D."/>
            <person name="Zimmer A."/>
            <person name="Terry A."/>
            <person name="Salamov A."/>
            <person name="Shapiro H."/>
            <person name="Nishiyama T."/>
            <person name="Perroud P.-F."/>
            <person name="Lindquist E."/>
            <person name="Kamisugi Y."/>
            <person name="Tanahashi T."/>
            <person name="Sakakibara K."/>
            <person name="Fujita T."/>
            <person name="Oishi K."/>
            <person name="Shin-I T."/>
            <person name="Kuroki Y."/>
            <person name="Toyoda A."/>
            <person name="Suzuki Y."/>
            <person name="Hashimoto A."/>
            <person name="Yamaguchi K."/>
            <person name="Sugano A."/>
            <person name="Kohara Y."/>
            <person name="Fujiyama A."/>
            <person name="Anterola A."/>
            <person name="Aoki S."/>
            <person name="Ashton N."/>
            <person name="Barbazuk W.B."/>
            <person name="Barker E."/>
            <person name="Bennetzen J."/>
            <person name="Bezanilla M."/>
            <person name="Blankenship R."/>
            <person name="Cho S.H."/>
            <person name="Dutcher S."/>
            <person name="Estelle M."/>
            <person name="Fawcett J.A."/>
            <person name="Gundlach H."/>
            <person name="Hanada K."/>
            <person name="Heyl A."/>
            <person name="Hicks K.A."/>
            <person name="Hugh J."/>
            <person name="Lohr M."/>
            <person name="Mayer K."/>
            <person name="Melkozernov A."/>
            <person name="Murata T."/>
            <person name="Nelson D."/>
            <person name="Pils B."/>
            <person name="Prigge M."/>
            <person name="Reiss B."/>
            <person name="Renner T."/>
            <person name="Rombauts S."/>
            <person name="Rushton P."/>
            <person name="Sanderfoot A."/>
            <person name="Schween G."/>
            <person name="Shiu S.-H."/>
            <person name="Stueber K."/>
            <person name="Theodoulou F.L."/>
            <person name="Tu H."/>
            <person name="Van de Peer Y."/>
            <person name="Verrier P.J."/>
            <person name="Waters E."/>
            <person name="Wood A."/>
            <person name="Yang L."/>
            <person name="Cove D."/>
            <person name="Cuming A."/>
            <person name="Hasebe M."/>
            <person name="Lucas S."/>
            <person name="Mishler D.B."/>
            <person name="Reski R."/>
            <person name="Grigoriev I."/>
            <person name="Quatrano R.S."/>
            <person name="Boore J.L."/>
        </authorList>
    </citation>
    <scope>NUCLEOTIDE SEQUENCE [LARGE SCALE GENOMIC DNA]</scope>
    <source>
        <strain evidence="13 14">cv. Gransden 2004</strain>
    </source>
</reference>
<dbReference type="PANTHER" id="PTHR22897:SF8">
    <property type="entry name" value="SULFHYDRYL OXIDASE"/>
    <property type="match status" value="1"/>
</dbReference>